<evidence type="ECO:0000313" key="3">
    <source>
        <dbReference type="EMBL" id="EGN96894.1"/>
    </source>
</evidence>
<dbReference type="Pfam" id="PF20151">
    <property type="entry name" value="DUF6533"/>
    <property type="match status" value="1"/>
</dbReference>
<dbReference type="HOGENOM" id="CLU_725958_0_0_1"/>
<dbReference type="OMA" id="RRINMRS"/>
<sequence>MLSHAHEYGSAAYRMPYIVLVSGRSVLVTRLELQVHAVSTEKCFPSATGTITLDSALENWLLNVIFATIRSGSVFEESLDRTIGVAGGTLLLWDFLLTFGDEVEYIWSTRWSFAKVTFLTNRYGNLLFQVLVNGQELGIISGSPATQFCFHFTYFISIFMNFSAESIHILVLVRAWAIWGCKPRMATILITIYIIYLLLAIGFTTFGASQQDYAGFFATDIIRTCIGQLPPYLWLLWVASMLIDAMAFTLTMRCLRAYSRERENLYPTPLLHLMYRDDQYLKGEKDPKYFISVTMSGQRLVLNLRRINMRSRALSTDELGREVDRQLLEFHFDEDESRRVAYDMAPERSMHSEMKQDEESCVSSGINNVIELAELNSHGRS</sequence>
<dbReference type="Proteomes" id="UP000008063">
    <property type="component" value="Unassembled WGS sequence"/>
</dbReference>
<dbReference type="OrthoDB" id="2638860at2759"/>
<feature type="transmembrane region" description="Helical" evidence="1">
    <location>
        <begin position="152"/>
        <end position="173"/>
    </location>
</feature>
<evidence type="ECO:0000313" key="4">
    <source>
        <dbReference type="Proteomes" id="UP000008063"/>
    </source>
</evidence>
<dbReference type="EMBL" id="GL945483">
    <property type="protein sequence ID" value="EGN96894.1"/>
    <property type="molecule type" value="Genomic_DNA"/>
</dbReference>
<gene>
    <name evidence="3" type="ORF">SERLA73DRAFT_75742</name>
</gene>
<feature type="domain" description="DUF6533" evidence="2">
    <location>
        <begin position="85"/>
        <end position="124"/>
    </location>
</feature>
<keyword evidence="1" id="KW-0472">Membrane</keyword>
<dbReference type="InParanoid" id="F8Q438"/>
<feature type="transmembrane region" description="Helical" evidence="1">
    <location>
        <begin position="185"/>
        <end position="206"/>
    </location>
</feature>
<evidence type="ECO:0000259" key="2">
    <source>
        <dbReference type="Pfam" id="PF20151"/>
    </source>
</evidence>
<name>F8Q438_SERL3</name>
<protein>
    <recommendedName>
        <fullName evidence="2">DUF6533 domain-containing protein</fullName>
    </recommendedName>
</protein>
<accession>F8Q438</accession>
<dbReference type="STRING" id="936435.F8Q438"/>
<proteinExistence type="predicted"/>
<organism evidence="4">
    <name type="scientific">Serpula lacrymans var. lacrymans (strain S7.3)</name>
    <name type="common">Dry rot fungus</name>
    <dbReference type="NCBI Taxonomy" id="936435"/>
    <lineage>
        <taxon>Eukaryota</taxon>
        <taxon>Fungi</taxon>
        <taxon>Dikarya</taxon>
        <taxon>Basidiomycota</taxon>
        <taxon>Agaricomycotina</taxon>
        <taxon>Agaricomycetes</taxon>
        <taxon>Agaricomycetidae</taxon>
        <taxon>Boletales</taxon>
        <taxon>Coniophorineae</taxon>
        <taxon>Serpulaceae</taxon>
        <taxon>Serpula</taxon>
    </lineage>
</organism>
<reference evidence="4" key="1">
    <citation type="journal article" date="2011" name="Science">
        <title>The plant cell wall-decomposing machinery underlies the functional diversity of forest fungi.</title>
        <authorList>
            <person name="Eastwood D.C."/>
            <person name="Floudas D."/>
            <person name="Binder M."/>
            <person name="Majcherczyk A."/>
            <person name="Schneider P."/>
            <person name="Aerts A."/>
            <person name="Asiegbu F.O."/>
            <person name="Baker S.E."/>
            <person name="Barry K."/>
            <person name="Bendiksby M."/>
            <person name="Blumentritt M."/>
            <person name="Coutinho P.M."/>
            <person name="Cullen D."/>
            <person name="de Vries R.P."/>
            <person name="Gathman A."/>
            <person name="Goodell B."/>
            <person name="Henrissat B."/>
            <person name="Ihrmark K."/>
            <person name="Kauserud H."/>
            <person name="Kohler A."/>
            <person name="LaButti K."/>
            <person name="Lapidus A."/>
            <person name="Lavin J.L."/>
            <person name="Lee Y.-H."/>
            <person name="Lindquist E."/>
            <person name="Lilly W."/>
            <person name="Lucas S."/>
            <person name="Morin E."/>
            <person name="Murat C."/>
            <person name="Oguiza J.A."/>
            <person name="Park J."/>
            <person name="Pisabarro A.G."/>
            <person name="Riley R."/>
            <person name="Rosling A."/>
            <person name="Salamov A."/>
            <person name="Schmidt O."/>
            <person name="Schmutz J."/>
            <person name="Skrede I."/>
            <person name="Stenlid J."/>
            <person name="Wiebenga A."/>
            <person name="Xie X."/>
            <person name="Kuees U."/>
            <person name="Hibbett D.S."/>
            <person name="Hoffmeister D."/>
            <person name="Hoegberg N."/>
            <person name="Martin F."/>
            <person name="Grigoriev I.V."/>
            <person name="Watkinson S.C."/>
        </authorList>
    </citation>
    <scope>NUCLEOTIDE SEQUENCE [LARGE SCALE GENOMIC DNA]</scope>
    <source>
        <strain evidence="4">strain S7.3</strain>
    </source>
</reference>
<keyword evidence="1" id="KW-0812">Transmembrane</keyword>
<dbReference type="InterPro" id="IPR045340">
    <property type="entry name" value="DUF6533"/>
</dbReference>
<evidence type="ECO:0000256" key="1">
    <source>
        <dbReference type="SAM" id="Phobius"/>
    </source>
</evidence>
<dbReference type="AlphaFoldDB" id="F8Q438"/>
<feature type="transmembrane region" description="Helical" evidence="1">
    <location>
        <begin position="232"/>
        <end position="252"/>
    </location>
</feature>
<keyword evidence="4" id="KW-1185">Reference proteome</keyword>
<keyword evidence="1" id="KW-1133">Transmembrane helix</keyword>